<keyword evidence="2" id="KW-1185">Reference proteome</keyword>
<organism evidence="1 2">
    <name type="scientific">Scutellospora calospora</name>
    <dbReference type="NCBI Taxonomy" id="85575"/>
    <lineage>
        <taxon>Eukaryota</taxon>
        <taxon>Fungi</taxon>
        <taxon>Fungi incertae sedis</taxon>
        <taxon>Mucoromycota</taxon>
        <taxon>Glomeromycotina</taxon>
        <taxon>Glomeromycetes</taxon>
        <taxon>Diversisporales</taxon>
        <taxon>Gigasporaceae</taxon>
        <taxon>Scutellospora</taxon>
    </lineage>
</organism>
<evidence type="ECO:0000313" key="1">
    <source>
        <dbReference type="EMBL" id="CAG8450530.1"/>
    </source>
</evidence>
<comment type="caution">
    <text evidence="1">The sequence shown here is derived from an EMBL/GenBank/DDBJ whole genome shotgun (WGS) entry which is preliminary data.</text>
</comment>
<sequence>MQVEHDLELKIYLLSILKELVIEKNKKINTINAVMKNQKGIRDMLAALQVEFANKIN</sequence>
<dbReference type="EMBL" id="CAJVPM010000728">
    <property type="protein sequence ID" value="CAG8450530.1"/>
    <property type="molecule type" value="Genomic_DNA"/>
</dbReference>
<protein>
    <submittedName>
        <fullName evidence="1">6805_t:CDS:1</fullName>
    </submittedName>
</protein>
<gene>
    <name evidence="1" type="ORF">SCALOS_LOCUS1163</name>
</gene>
<name>A0ACA9K5A4_9GLOM</name>
<reference evidence="1" key="1">
    <citation type="submission" date="2021-06" db="EMBL/GenBank/DDBJ databases">
        <authorList>
            <person name="Kallberg Y."/>
            <person name="Tangrot J."/>
            <person name="Rosling A."/>
        </authorList>
    </citation>
    <scope>NUCLEOTIDE SEQUENCE</scope>
    <source>
        <strain evidence="1">AU212A</strain>
    </source>
</reference>
<dbReference type="Proteomes" id="UP000789860">
    <property type="component" value="Unassembled WGS sequence"/>
</dbReference>
<accession>A0ACA9K5A4</accession>
<proteinExistence type="predicted"/>
<evidence type="ECO:0000313" key="2">
    <source>
        <dbReference type="Proteomes" id="UP000789860"/>
    </source>
</evidence>